<dbReference type="InterPro" id="IPR036271">
    <property type="entry name" value="Tet_transcr_reg_TetR-rel_C_sf"/>
</dbReference>
<name>A0A8J8MPH2_9FIRM</name>
<dbReference type="GO" id="GO:0003677">
    <property type="term" value="F:DNA binding"/>
    <property type="evidence" value="ECO:0007669"/>
    <property type="project" value="UniProtKB-UniRule"/>
</dbReference>
<keyword evidence="3" id="KW-0804">Transcription</keyword>
<dbReference type="SUPFAM" id="SSF46689">
    <property type="entry name" value="Homeodomain-like"/>
    <property type="match status" value="1"/>
</dbReference>
<evidence type="ECO:0000256" key="1">
    <source>
        <dbReference type="ARBA" id="ARBA00023015"/>
    </source>
</evidence>
<evidence type="ECO:0000256" key="4">
    <source>
        <dbReference type="PROSITE-ProRule" id="PRU00335"/>
    </source>
</evidence>
<gene>
    <name evidence="6" type="ORF">HZI73_24255</name>
</gene>
<organism evidence="6 7">
    <name type="scientific">Vallitalea pronyensis</name>
    <dbReference type="NCBI Taxonomy" id="1348613"/>
    <lineage>
        <taxon>Bacteria</taxon>
        <taxon>Bacillati</taxon>
        <taxon>Bacillota</taxon>
        <taxon>Clostridia</taxon>
        <taxon>Lachnospirales</taxon>
        <taxon>Vallitaleaceae</taxon>
        <taxon>Vallitalea</taxon>
    </lineage>
</organism>
<dbReference type="SUPFAM" id="SSF48498">
    <property type="entry name" value="Tetracyclin repressor-like, C-terminal domain"/>
    <property type="match status" value="1"/>
</dbReference>
<dbReference type="Proteomes" id="UP000683246">
    <property type="component" value="Chromosome"/>
</dbReference>
<dbReference type="Gene3D" id="1.10.357.10">
    <property type="entry name" value="Tetracycline Repressor, domain 2"/>
    <property type="match status" value="1"/>
</dbReference>
<dbReference type="Pfam" id="PF00440">
    <property type="entry name" value="TetR_N"/>
    <property type="match status" value="1"/>
</dbReference>
<keyword evidence="1" id="KW-0805">Transcription regulation</keyword>
<feature type="domain" description="HTH tetR-type" evidence="5">
    <location>
        <begin position="1"/>
        <end position="61"/>
    </location>
</feature>
<evidence type="ECO:0000313" key="6">
    <source>
        <dbReference type="EMBL" id="QUI25219.1"/>
    </source>
</evidence>
<evidence type="ECO:0000259" key="5">
    <source>
        <dbReference type="PROSITE" id="PS50977"/>
    </source>
</evidence>
<dbReference type="KEGG" id="vpy:HZI73_24255"/>
<sequence length="180" mass="20696">MNKREAIIMTAARLIHEQGYHHVGIKSILDELSIPKGSFYHYFKSKEELGLAIIELYIKDTSYGMSQSDNTIAGIKQFFNIFFNRLVELELKRGCPFGNLVVELSDENESFRLKLLELYNVMTSWITDILKGEAIEYPDEKAKALFAAFEGTMLASKLEKDPIHFEIFNQYTFPAIIQAK</sequence>
<dbReference type="PRINTS" id="PR00455">
    <property type="entry name" value="HTHTETR"/>
</dbReference>
<feature type="DNA-binding region" description="H-T-H motif" evidence="4">
    <location>
        <begin position="24"/>
        <end position="43"/>
    </location>
</feature>
<accession>A0A8J8MPH2</accession>
<dbReference type="AlphaFoldDB" id="A0A8J8MPH2"/>
<reference evidence="6" key="1">
    <citation type="submission" date="2020-07" db="EMBL/GenBank/DDBJ databases">
        <title>Vallitalea pronyensis genome.</title>
        <authorList>
            <person name="Postec A."/>
        </authorList>
    </citation>
    <scope>NUCLEOTIDE SEQUENCE</scope>
    <source>
        <strain evidence="6">FatNI3</strain>
    </source>
</reference>
<dbReference type="EMBL" id="CP058649">
    <property type="protein sequence ID" value="QUI25219.1"/>
    <property type="molecule type" value="Genomic_DNA"/>
</dbReference>
<protein>
    <submittedName>
        <fullName evidence="6">TetR/AcrR family transcriptional regulator</fullName>
    </submittedName>
</protein>
<dbReference type="InterPro" id="IPR001647">
    <property type="entry name" value="HTH_TetR"/>
</dbReference>
<dbReference type="PANTHER" id="PTHR47506:SF6">
    <property type="entry name" value="HTH-TYPE TRANSCRIPTIONAL REPRESSOR NEMR"/>
    <property type="match status" value="1"/>
</dbReference>
<keyword evidence="7" id="KW-1185">Reference proteome</keyword>
<dbReference type="PANTHER" id="PTHR47506">
    <property type="entry name" value="TRANSCRIPTIONAL REGULATORY PROTEIN"/>
    <property type="match status" value="1"/>
</dbReference>
<evidence type="ECO:0000313" key="7">
    <source>
        <dbReference type="Proteomes" id="UP000683246"/>
    </source>
</evidence>
<dbReference type="InterPro" id="IPR054156">
    <property type="entry name" value="YxaF_TetR_C"/>
</dbReference>
<proteinExistence type="predicted"/>
<evidence type="ECO:0000256" key="2">
    <source>
        <dbReference type="ARBA" id="ARBA00023125"/>
    </source>
</evidence>
<dbReference type="InterPro" id="IPR009057">
    <property type="entry name" value="Homeodomain-like_sf"/>
</dbReference>
<evidence type="ECO:0000256" key="3">
    <source>
        <dbReference type="ARBA" id="ARBA00023163"/>
    </source>
</evidence>
<dbReference type="Pfam" id="PF21993">
    <property type="entry name" value="TetR_C_13_2"/>
    <property type="match status" value="1"/>
</dbReference>
<dbReference type="RefSeq" id="WP_212695918.1">
    <property type="nucleotide sequence ID" value="NZ_CP058649.1"/>
</dbReference>
<keyword evidence="2 4" id="KW-0238">DNA-binding</keyword>
<dbReference type="PROSITE" id="PS50977">
    <property type="entry name" value="HTH_TETR_2"/>
    <property type="match status" value="1"/>
</dbReference>